<protein>
    <submittedName>
        <fullName evidence="1">Uncharacterized protein</fullName>
    </submittedName>
</protein>
<dbReference type="Proteomes" id="UP000653127">
    <property type="component" value="Unassembled WGS sequence"/>
</dbReference>
<dbReference type="EMBL" id="JACRST010000001">
    <property type="protein sequence ID" value="MBC8545465.1"/>
    <property type="molecule type" value="Genomic_DNA"/>
</dbReference>
<accession>A0A926I3L2</accession>
<dbReference type="RefSeq" id="WP_249281618.1">
    <property type="nucleotide sequence ID" value="NZ_JACRST010000001.1"/>
</dbReference>
<organism evidence="1 2">
    <name type="scientific">Ligaoa zhengdingensis</name>
    <dbReference type="NCBI Taxonomy" id="2763658"/>
    <lineage>
        <taxon>Bacteria</taxon>
        <taxon>Bacillati</taxon>
        <taxon>Bacillota</taxon>
        <taxon>Clostridia</taxon>
        <taxon>Eubacteriales</taxon>
        <taxon>Oscillospiraceae</taxon>
        <taxon>Ligaoa</taxon>
    </lineage>
</organism>
<reference evidence="1" key="1">
    <citation type="submission" date="2020-08" db="EMBL/GenBank/DDBJ databases">
        <title>Genome public.</title>
        <authorList>
            <person name="Liu C."/>
            <person name="Sun Q."/>
        </authorList>
    </citation>
    <scope>NUCLEOTIDE SEQUENCE</scope>
    <source>
        <strain evidence="1">NSJ-31</strain>
    </source>
</reference>
<comment type="caution">
    <text evidence="1">The sequence shown here is derived from an EMBL/GenBank/DDBJ whole genome shotgun (WGS) entry which is preliminary data.</text>
</comment>
<evidence type="ECO:0000313" key="2">
    <source>
        <dbReference type="Proteomes" id="UP000653127"/>
    </source>
</evidence>
<proteinExistence type="predicted"/>
<gene>
    <name evidence="1" type="ORF">H8711_00745</name>
</gene>
<dbReference type="Pfam" id="PF20124">
    <property type="entry name" value="DUF6514"/>
    <property type="match status" value="1"/>
</dbReference>
<name>A0A926I3L2_9FIRM</name>
<dbReference type="InterPro" id="IPR017016">
    <property type="entry name" value="UCP033595"/>
</dbReference>
<keyword evidence="2" id="KW-1185">Reference proteome</keyword>
<dbReference type="AlphaFoldDB" id="A0A926I3L2"/>
<evidence type="ECO:0000313" key="1">
    <source>
        <dbReference type="EMBL" id="MBC8545465.1"/>
    </source>
</evidence>
<sequence>MCQYCTICATTDAPEFNHQKLYNIEAVDSSKTKIFAALTPRKDKVDALVQLLNKFEVSLIHMEDILDDFTGTEYLSQFFPDLL</sequence>